<reference evidence="11 12" key="1">
    <citation type="journal article" date="2019" name="Sci. Rep.">
        <title>Comparative genomics of chytrid fungi reveal insights into the obligate biotrophic and pathogenic lifestyle of Synchytrium endobioticum.</title>
        <authorList>
            <person name="van de Vossenberg B.T.L.H."/>
            <person name="Warris S."/>
            <person name="Nguyen H.D.T."/>
            <person name="van Gent-Pelzer M.P.E."/>
            <person name="Joly D.L."/>
            <person name="van de Geest H.C."/>
            <person name="Bonants P.J.M."/>
            <person name="Smith D.S."/>
            <person name="Levesque C.A."/>
            <person name="van der Lee T.A.J."/>
        </authorList>
    </citation>
    <scope>NUCLEOTIDE SEQUENCE [LARGE SCALE GENOMIC DNA]</scope>
    <source>
        <strain evidence="11 12">MB42</strain>
    </source>
</reference>
<evidence type="ECO:0000256" key="1">
    <source>
        <dbReference type="ARBA" id="ARBA00004496"/>
    </source>
</evidence>
<evidence type="ECO:0000256" key="5">
    <source>
        <dbReference type="ARBA" id="ARBA00022448"/>
    </source>
</evidence>
<dbReference type="GO" id="GO:0015031">
    <property type="term" value="P:protein transport"/>
    <property type="evidence" value="ECO:0007669"/>
    <property type="project" value="UniProtKB-KW"/>
</dbReference>
<protein>
    <recommendedName>
        <fullName evidence="4">phosphoinositide 5-phosphatase</fullName>
        <ecNumber evidence="4">3.1.3.36</ecNumber>
    </recommendedName>
</protein>
<evidence type="ECO:0000313" key="12">
    <source>
        <dbReference type="Proteomes" id="UP000317494"/>
    </source>
</evidence>
<accession>A0A507D0X8</accession>
<dbReference type="VEuPathDB" id="FungiDB:SeMB42_g04173"/>
<comment type="subcellular location">
    <subcellularLocation>
        <location evidence="1">Cytoplasm</location>
    </subcellularLocation>
</comment>
<keyword evidence="8" id="KW-0653">Protein transport</keyword>
<dbReference type="InterPro" id="IPR000300">
    <property type="entry name" value="IPPc"/>
</dbReference>
<comment type="similarity">
    <text evidence="3">In the central section; belongs to the inositol 1,4,5-trisphosphate 5-phosphatase family.</text>
</comment>
<feature type="compositionally biased region" description="Low complexity" evidence="9">
    <location>
        <begin position="1024"/>
        <end position="1046"/>
    </location>
</feature>
<dbReference type="Pfam" id="PF02383">
    <property type="entry name" value="Syja_N"/>
    <property type="match status" value="1"/>
</dbReference>
<sequence length="1108" mass="123618">MTSQSMLFATPPSPLDSALFAPSASQPTRSIVIRPAVNVGRLALVLENLDANNCTSPTPACTARFQPSESLKYENYVLLQHRPVFGCLGLLQILDDLFVGIVTDATKVGDLEGSPIFKINKVAFYSLLNSKYDEHPLNQLVQLQQPPNPNSDPVDPPAAFPHPCSPLMKLLSTGSFYFSPTFDLTRSAQKRYTETTSNTSQDPFASPVEFNDKPWNNLFDLADDHFVWNRHMLTPLLHVRDQELTMDEKIEVDKGGSLVQIIQGFVGMVDYRIPGSSGLMARMAIISRLSCKKAGTRFNARGIDDDGHVSNFVESEFLFYTKYYVLSFVQIRGSIPVFWEQTGVQLQTKIDFTRGPESTAPAFSKHFQEMQNRYGKVHVVDLLSQSPTSAEVVLGEAYRSQIQQFNIQNKITVPYTPFDFHATVKQGDYERLSILLHKPDVRATLGDYAYFMADSQNGTPVAQQAGVLRVNCLDCLDRTNVIESLFARYVIEKHIASTDTSGFNPTEDATFQDLYNNLWADNADMLSKIYTGTGAIKSAYTRKGKQTLMGIVTDAAKSVNRFYINNFQDKGKQEAIDLLLGKTPLQSAPILLRNPLCDQVAAEMERRSNEYSAKMKITIVVGTWNVNGKGGEGDRLERWLVSVKAKQPDMYILGIQEMIELTANQIITADTSALRQKWGAIFIDTINKATRAPYVLLRSLHLVALGIFVMVRPDQAERVRNVQVSLKRTGMGGMAGNKGGVAVSFSYYDTSMCFVSAHLAAGERNVEDRNRDYRTITDGLDFKGKMIKDHDLAFWLGDFNYRINLTNEEVREYVHRNQLEHLCLYDQLHEQRKEGVVFEGFQEGPIRFKPTYKYDNGTDTYDSGEKARAPAWTDRILWRGRGVNLLEYDRAELYASDHRPVRGVFDAEVLSIDKARREQLRSDLYKSRFGKSSSTTSDGESYKLVAVAPVLPPRRATGSTRGSSTSSTASMTPTITKVPPVPPPSRKATAEYPKVQMSYARDELGRINTTQTSVSDGNVVSSPSDQSGSNASLSSLSSQPQREQSSYPTISASFARESPRPVKREAPQPPPSRVPNRVLSSGTSTVPSNDHADNLPPPSTTNQNWWDK</sequence>
<feature type="compositionally biased region" description="Low complexity" evidence="9">
    <location>
        <begin position="953"/>
        <end position="974"/>
    </location>
</feature>
<dbReference type="EMBL" id="QEAN01000163">
    <property type="protein sequence ID" value="TPX44928.1"/>
    <property type="molecule type" value="Genomic_DNA"/>
</dbReference>
<dbReference type="InterPro" id="IPR046985">
    <property type="entry name" value="IP5"/>
</dbReference>
<evidence type="ECO:0000256" key="8">
    <source>
        <dbReference type="ARBA" id="ARBA00022927"/>
    </source>
</evidence>
<dbReference type="PANTHER" id="PTHR11200">
    <property type="entry name" value="INOSITOL 5-PHOSPHATASE"/>
    <property type="match status" value="1"/>
</dbReference>
<feature type="compositionally biased region" description="Polar residues" evidence="9">
    <location>
        <begin position="1007"/>
        <end position="1023"/>
    </location>
</feature>
<keyword evidence="6" id="KW-0963">Cytoplasm</keyword>
<dbReference type="STRING" id="286115.A0A507D0X8"/>
<keyword evidence="5" id="KW-0813">Transport</keyword>
<gene>
    <name evidence="11" type="ORF">SeMB42_g04173</name>
</gene>
<feature type="compositionally biased region" description="Polar residues" evidence="9">
    <location>
        <begin position="1078"/>
        <end position="1088"/>
    </location>
</feature>
<dbReference type="GO" id="GO:0005737">
    <property type="term" value="C:cytoplasm"/>
    <property type="evidence" value="ECO:0007669"/>
    <property type="project" value="UniProtKB-SubCell"/>
</dbReference>
<evidence type="ECO:0000256" key="3">
    <source>
        <dbReference type="ARBA" id="ARBA00009678"/>
    </source>
</evidence>
<evidence type="ECO:0000256" key="4">
    <source>
        <dbReference type="ARBA" id="ARBA00013044"/>
    </source>
</evidence>
<keyword evidence="7" id="KW-0378">Hydrolase</keyword>
<evidence type="ECO:0000259" key="10">
    <source>
        <dbReference type="PROSITE" id="PS50275"/>
    </source>
</evidence>
<dbReference type="GO" id="GO:0046856">
    <property type="term" value="P:phosphatidylinositol dephosphorylation"/>
    <property type="evidence" value="ECO:0007669"/>
    <property type="project" value="InterPro"/>
</dbReference>
<feature type="region of interest" description="Disordered" evidence="9">
    <location>
        <begin position="952"/>
        <end position="1108"/>
    </location>
</feature>
<dbReference type="SMART" id="SM00128">
    <property type="entry name" value="IPPc"/>
    <property type="match status" value="1"/>
</dbReference>
<dbReference type="Proteomes" id="UP000317494">
    <property type="component" value="Unassembled WGS sequence"/>
</dbReference>
<dbReference type="AlphaFoldDB" id="A0A507D0X8"/>
<feature type="domain" description="SAC" evidence="10">
    <location>
        <begin position="167"/>
        <end position="532"/>
    </location>
</feature>
<comment type="caution">
    <text evidence="11">The sequence shown here is derived from an EMBL/GenBank/DDBJ whole genome shotgun (WGS) entry which is preliminary data.</text>
</comment>
<dbReference type="InterPro" id="IPR036691">
    <property type="entry name" value="Endo/exonu/phosph_ase_sf"/>
</dbReference>
<dbReference type="FunFam" id="3.60.10.10:FF:000029">
    <property type="entry name" value="Inositol polyphosphate 5-phosphatase"/>
    <property type="match status" value="1"/>
</dbReference>
<evidence type="ECO:0000256" key="7">
    <source>
        <dbReference type="ARBA" id="ARBA00022801"/>
    </source>
</evidence>
<dbReference type="PANTHER" id="PTHR11200:SF257">
    <property type="entry name" value="PHOSPHOINOSITIDE 5-PHOSPHATASE"/>
    <property type="match status" value="1"/>
</dbReference>
<dbReference type="InterPro" id="IPR002013">
    <property type="entry name" value="SAC_dom"/>
</dbReference>
<dbReference type="SUPFAM" id="SSF56219">
    <property type="entry name" value="DNase I-like"/>
    <property type="match status" value="1"/>
</dbReference>
<dbReference type="EC" id="3.1.3.36" evidence="4"/>
<name>A0A507D0X8_9FUNG</name>
<comment type="similarity">
    <text evidence="2">Belongs to the synaptojanin family.</text>
</comment>
<evidence type="ECO:0000256" key="9">
    <source>
        <dbReference type="SAM" id="MobiDB-lite"/>
    </source>
</evidence>
<proteinExistence type="inferred from homology"/>
<dbReference type="Gene3D" id="3.60.10.10">
    <property type="entry name" value="Endonuclease/exonuclease/phosphatase"/>
    <property type="match status" value="1"/>
</dbReference>
<dbReference type="Pfam" id="PF22669">
    <property type="entry name" value="Exo_endo_phos2"/>
    <property type="match status" value="1"/>
</dbReference>
<dbReference type="PROSITE" id="PS50275">
    <property type="entry name" value="SAC"/>
    <property type="match status" value="1"/>
</dbReference>
<dbReference type="GO" id="GO:0004439">
    <property type="term" value="F:phosphatidylinositol-4,5-bisphosphate 5-phosphatase activity"/>
    <property type="evidence" value="ECO:0007669"/>
    <property type="project" value="UniProtKB-EC"/>
</dbReference>
<evidence type="ECO:0000256" key="6">
    <source>
        <dbReference type="ARBA" id="ARBA00022490"/>
    </source>
</evidence>
<keyword evidence="12" id="KW-1185">Reference proteome</keyword>
<evidence type="ECO:0000313" key="11">
    <source>
        <dbReference type="EMBL" id="TPX44928.1"/>
    </source>
</evidence>
<evidence type="ECO:0000256" key="2">
    <source>
        <dbReference type="ARBA" id="ARBA00008943"/>
    </source>
</evidence>
<feature type="compositionally biased region" description="Basic and acidic residues" evidence="9">
    <location>
        <begin position="1057"/>
        <end position="1066"/>
    </location>
</feature>
<organism evidence="11 12">
    <name type="scientific">Synchytrium endobioticum</name>
    <dbReference type="NCBI Taxonomy" id="286115"/>
    <lineage>
        <taxon>Eukaryota</taxon>
        <taxon>Fungi</taxon>
        <taxon>Fungi incertae sedis</taxon>
        <taxon>Chytridiomycota</taxon>
        <taxon>Chytridiomycota incertae sedis</taxon>
        <taxon>Chytridiomycetes</taxon>
        <taxon>Synchytriales</taxon>
        <taxon>Synchytriaceae</taxon>
        <taxon>Synchytrium</taxon>
    </lineage>
</organism>